<feature type="compositionally biased region" description="Basic and acidic residues" evidence="1">
    <location>
        <begin position="120"/>
        <end position="129"/>
    </location>
</feature>
<feature type="compositionally biased region" description="Pro residues" evidence="1">
    <location>
        <begin position="1"/>
        <end position="12"/>
    </location>
</feature>
<feature type="region of interest" description="Disordered" evidence="1">
    <location>
        <begin position="1"/>
        <end position="30"/>
    </location>
</feature>
<gene>
    <name evidence="2" type="ORF">SAMN04490356_5801</name>
</gene>
<dbReference type="AlphaFoldDB" id="A0A1H4VWC6"/>
<protein>
    <submittedName>
        <fullName evidence="2">Uncharacterized protein</fullName>
    </submittedName>
</protein>
<organism evidence="2 3">
    <name type="scientific">Streptomyces melanosporofaciens</name>
    <dbReference type="NCBI Taxonomy" id="67327"/>
    <lineage>
        <taxon>Bacteria</taxon>
        <taxon>Bacillati</taxon>
        <taxon>Actinomycetota</taxon>
        <taxon>Actinomycetes</taxon>
        <taxon>Kitasatosporales</taxon>
        <taxon>Streptomycetaceae</taxon>
        <taxon>Streptomyces</taxon>
        <taxon>Streptomyces violaceusniger group</taxon>
    </lineage>
</organism>
<evidence type="ECO:0000313" key="3">
    <source>
        <dbReference type="Proteomes" id="UP000198609"/>
    </source>
</evidence>
<feature type="compositionally biased region" description="Basic and acidic residues" evidence="1">
    <location>
        <begin position="175"/>
        <end position="202"/>
    </location>
</feature>
<feature type="compositionally biased region" description="Polar residues" evidence="1">
    <location>
        <begin position="244"/>
        <end position="257"/>
    </location>
</feature>
<keyword evidence="3" id="KW-1185">Reference proteome</keyword>
<evidence type="ECO:0000256" key="1">
    <source>
        <dbReference type="SAM" id="MobiDB-lite"/>
    </source>
</evidence>
<evidence type="ECO:0000313" key="2">
    <source>
        <dbReference type="EMBL" id="SEC85422.1"/>
    </source>
</evidence>
<dbReference type="Proteomes" id="UP000198609">
    <property type="component" value="Unassembled WGS sequence"/>
</dbReference>
<accession>A0A1H4VWC6</accession>
<feature type="compositionally biased region" description="Low complexity" evidence="1">
    <location>
        <begin position="84"/>
        <end position="112"/>
    </location>
</feature>
<sequence length="257" mass="26710">MSSSPTPRPTPEGPRSAARAPGLPDGFTDTFTSRYVDTGRVRLHAVTGGEGPALLLLLCGWPGSTGWPSPRPPSRDCPPHRRFSAAGTPTTACGTSASTSSPTSTSSWSAAGRALLRPPVRHEGREGTARPHRPAPRRHPRGRPGGPALQLRVLPCAGHDHRAEPAAQGPAADPPRPDPRGRGEPGRSGRQHDAARRGRRGESCSARLWPLPRRGGPGGDAGRADRLPGAVPGQLHHSAKGAASTRSSTVGTEKSGI</sequence>
<name>A0A1H4VWC6_STRMJ</name>
<dbReference type="EMBL" id="FNST01000002">
    <property type="protein sequence ID" value="SEC85422.1"/>
    <property type="molecule type" value="Genomic_DNA"/>
</dbReference>
<feature type="region of interest" description="Disordered" evidence="1">
    <location>
        <begin position="67"/>
        <end position="257"/>
    </location>
</feature>
<feature type="compositionally biased region" description="Basic residues" evidence="1">
    <location>
        <begin position="130"/>
        <end position="142"/>
    </location>
</feature>
<proteinExistence type="predicted"/>
<reference evidence="3" key="1">
    <citation type="submission" date="2016-10" db="EMBL/GenBank/DDBJ databases">
        <authorList>
            <person name="Varghese N."/>
            <person name="Submissions S."/>
        </authorList>
    </citation>
    <scope>NUCLEOTIDE SEQUENCE [LARGE SCALE GENOMIC DNA]</scope>
    <source>
        <strain evidence="3">DSM 40318</strain>
    </source>
</reference>